<dbReference type="AlphaFoldDB" id="A0A9D2MZZ9"/>
<protein>
    <submittedName>
        <fullName evidence="1">Uncharacterized protein</fullName>
    </submittedName>
</protein>
<accession>A0A9D2MZZ9</accession>
<reference evidence="1" key="2">
    <citation type="submission" date="2021-04" db="EMBL/GenBank/DDBJ databases">
        <authorList>
            <person name="Gilroy R."/>
        </authorList>
    </citation>
    <scope>NUCLEOTIDE SEQUENCE</scope>
    <source>
        <strain evidence="1">CHK180-15479</strain>
    </source>
</reference>
<dbReference type="EMBL" id="DWWT01000047">
    <property type="protein sequence ID" value="HJC06453.1"/>
    <property type="molecule type" value="Genomic_DNA"/>
</dbReference>
<gene>
    <name evidence="1" type="ORF">H9704_09905</name>
</gene>
<dbReference type="Proteomes" id="UP000823910">
    <property type="component" value="Unassembled WGS sequence"/>
</dbReference>
<name>A0A9D2MZZ9_9FIRM</name>
<evidence type="ECO:0000313" key="1">
    <source>
        <dbReference type="EMBL" id="HJC06453.1"/>
    </source>
</evidence>
<evidence type="ECO:0000313" key="2">
    <source>
        <dbReference type="Proteomes" id="UP000823910"/>
    </source>
</evidence>
<organism evidence="1 2">
    <name type="scientific">Candidatus Enterocloster excrementipullorum</name>
    <dbReference type="NCBI Taxonomy" id="2838559"/>
    <lineage>
        <taxon>Bacteria</taxon>
        <taxon>Bacillati</taxon>
        <taxon>Bacillota</taxon>
        <taxon>Clostridia</taxon>
        <taxon>Lachnospirales</taxon>
        <taxon>Lachnospiraceae</taxon>
        <taxon>Enterocloster</taxon>
    </lineage>
</organism>
<comment type="caution">
    <text evidence="1">The sequence shown here is derived from an EMBL/GenBank/DDBJ whole genome shotgun (WGS) entry which is preliminary data.</text>
</comment>
<proteinExistence type="predicted"/>
<sequence>MGDKAAAGRPAILEGIRRGRRMPGVYVITLPESGNHILDIRPVSLLTEKERGDGAFLILGAALGYGEACQVVRRMVDDMYRATGAFDWRHYMEFLEAR</sequence>
<reference evidence="1" key="1">
    <citation type="journal article" date="2021" name="PeerJ">
        <title>Extensive microbial diversity within the chicken gut microbiome revealed by metagenomics and culture.</title>
        <authorList>
            <person name="Gilroy R."/>
            <person name="Ravi A."/>
            <person name="Getino M."/>
            <person name="Pursley I."/>
            <person name="Horton D.L."/>
            <person name="Alikhan N.F."/>
            <person name="Baker D."/>
            <person name="Gharbi K."/>
            <person name="Hall N."/>
            <person name="Watson M."/>
            <person name="Adriaenssens E.M."/>
            <person name="Foster-Nyarko E."/>
            <person name="Jarju S."/>
            <person name="Secka A."/>
            <person name="Antonio M."/>
            <person name="Oren A."/>
            <person name="Chaudhuri R.R."/>
            <person name="La Ragione R."/>
            <person name="Hildebrand F."/>
            <person name="Pallen M.J."/>
        </authorList>
    </citation>
    <scope>NUCLEOTIDE SEQUENCE</scope>
    <source>
        <strain evidence="1">CHK180-15479</strain>
    </source>
</reference>